<reference evidence="3 4" key="1">
    <citation type="submission" date="2016-03" db="EMBL/GenBank/DDBJ databases">
        <title>Trachymyrmex septentrionalis WGS genome.</title>
        <authorList>
            <person name="Nygaard S."/>
            <person name="Hu H."/>
            <person name="Boomsma J."/>
            <person name="Zhang G."/>
        </authorList>
    </citation>
    <scope>NUCLEOTIDE SEQUENCE [LARGE SCALE GENOMIC DNA]</scope>
    <source>
        <strain evidence="3">Tsep2-gDNA-1</strain>
        <tissue evidence="3">Whole body</tissue>
    </source>
</reference>
<dbReference type="InterPro" id="IPR004097">
    <property type="entry name" value="DHHA2"/>
</dbReference>
<evidence type="ECO:0000313" key="3">
    <source>
        <dbReference type="EMBL" id="KYN34970.1"/>
    </source>
</evidence>
<dbReference type="Pfam" id="PF02833">
    <property type="entry name" value="DHHA2"/>
    <property type="match status" value="1"/>
</dbReference>
<dbReference type="PANTHER" id="PTHR12112">
    <property type="entry name" value="BNIP - RELATED"/>
    <property type="match status" value="1"/>
</dbReference>
<dbReference type="Proteomes" id="UP000078541">
    <property type="component" value="Unassembled WGS sequence"/>
</dbReference>
<dbReference type="InterPro" id="IPR038763">
    <property type="entry name" value="DHH_sf"/>
</dbReference>
<dbReference type="STRING" id="34720.A0A195F318"/>
<gene>
    <name evidence="3" type="ORF">ALC56_10697</name>
</gene>
<dbReference type="SMART" id="SM01131">
    <property type="entry name" value="DHHA2"/>
    <property type="match status" value="1"/>
</dbReference>
<feature type="domain" description="DHHA2" evidence="2">
    <location>
        <begin position="163"/>
        <end position="306"/>
    </location>
</feature>
<dbReference type="GO" id="GO:0004309">
    <property type="term" value="F:exopolyphosphatase activity"/>
    <property type="evidence" value="ECO:0007669"/>
    <property type="project" value="TreeGrafter"/>
</dbReference>
<protein>
    <submittedName>
        <fullName evidence="3">Protein prune like protein</fullName>
    </submittedName>
</protein>
<proteinExistence type="inferred from homology"/>
<sequence>MNIPEKEFRIKTEVVYSLKSHNIPLNLLTFRDQIDLQNIQNDVNKKLELILVDHHTLANEDFKLKPSIVMIIDHRPQDPTWSWPNVLLNIEIVGSCATLVARNVLQKNPDLLDTQLSSLLRGPILIDTYNMSDEAGRATATDVDVLNTLEQLGGLTSDRIDIFKKIMHAKTDISELTLEELMIKDLKVTNGIPLVGFSLLVEDFLVQENAKEVIEQFVNERNCNVVVLIGQDVTKKHVSRDIAIFSILRNQLANDIIQALVESTQPSLNLELIKEIREEKCNLCLYKQRNVKVTRKQILPIVQKTALLHGNEEI</sequence>
<name>A0A195F318_9HYME</name>
<evidence type="ECO:0000256" key="1">
    <source>
        <dbReference type="ARBA" id="ARBA00010331"/>
    </source>
</evidence>
<dbReference type="Gene3D" id="3.90.1640.10">
    <property type="entry name" value="inorganic pyrophosphatase (n-terminal core)"/>
    <property type="match status" value="1"/>
</dbReference>
<evidence type="ECO:0000259" key="2">
    <source>
        <dbReference type="SMART" id="SM01131"/>
    </source>
</evidence>
<keyword evidence="4" id="KW-1185">Reference proteome</keyword>
<dbReference type="EMBL" id="KQ981852">
    <property type="protein sequence ID" value="KYN34970.1"/>
    <property type="molecule type" value="Genomic_DNA"/>
</dbReference>
<evidence type="ECO:0000313" key="4">
    <source>
        <dbReference type="Proteomes" id="UP000078541"/>
    </source>
</evidence>
<dbReference type="Gene3D" id="3.10.310.20">
    <property type="entry name" value="DHHA2 domain"/>
    <property type="match status" value="1"/>
</dbReference>
<comment type="similarity">
    <text evidence="1">Belongs to the PPase class C family. Prune subfamily.</text>
</comment>
<dbReference type="GO" id="GO:0005737">
    <property type="term" value="C:cytoplasm"/>
    <property type="evidence" value="ECO:0007669"/>
    <property type="project" value="InterPro"/>
</dbReference>
<accession>A0A195F318</accession>
<dbReference type="SUPFAM" id="SSF64182">
    <property type="entry name" value="DHH phosphoesterases"/>
    <property type="match status" value="1"/>
</dbReference>
<dbReference type="InterPro" id="IPR038222">
    <property type="entry name" value="DHHA2_dom_sf"/>
</dbReference>
<dbReference type="AlphaFoldDB" id="A0A195F318"/>
<organism evidence="3 4">
    <name type="scientific">Trachymyrmex septentrionalis</name>
    <dbReference type="NCBI Taxonomy" id="34720"/>
    <lineage>
        <taxon>Eukaryota</taxon>
        <taxon>Metazoa</taxon>
        <taxon>Ecdysozoa</taxon>
        <taxon>Arthropoda</taxon>
        <taxon>Hexapoda</taxon>
        <taxon>Insecta</taxon>
        <taxon>Pterygota</taxon>
        <taxon>Neoptera</taxon>
        <taxon>Endopterygota</taxon>
        <taxon>Hymenoptera</taxon>
        <taxon>Apocrita</taxon>
        <taxon>Aculeata</taxon>
        <taxon>Formicoidea</taxon>
        <taxon>Formicidae</taxon>
        <taxon>Myrmicinae</taxon>
        <taxon>Trachymyrmex</taxon>
    </lineage>
</organism>
<dbReference type="PANTHER" id="PTHR12112:SF39">
    <property type="entry name" value="EG:152A3.5 PROTEIN (FBGN0003116_PN PROTEIN)"/>
    <property type="match status" value="1"/>
</dbReference>